<sequence>MEIWNLTIGMLRYDILSDKNINNMCGSYKSTINCIGESKKNEEIYHHISLSTPLSLMANKLLYYVILGMFLLFTMSRVWWETANRPQVFRRKQWLEKLFESGFACLRVGFHEDQKYFRSYFLQ</sequence>
<evidence type="ECO:0000313" key="2">
    <source>
        <dbReference type="EMBL" id="ESQ30147.1"/>
    </source>
</evidence>
<protein>
    <submittedName>
        <fullName evidence="2">Uncharacterized protein</fullName>
    </submittedName>
</protein>
<dbReference type="KEGG" id="eus:EUTSA_v10011870mg"/>
<gene>
    <name evidence="2" type="ORF">EUTSA_v10011870mg</name>
</gene>
<dbReference type="Proteomes" id="UP000030689">
    <property type="component" value="Unassembled WGS sequence"/>
</dbReference>
<feature type="transmembrane region" description="Helical" evidence="1">
    <location>
        <begin position="61"/>
        <end position="80"/>
    </location>
</feature>
<accession>V4KJQ7</accession>
<name>V4KJQ7_EUTSA</name>
<keyword evidence="3" id="KW-1185">Reference proteome</keyword>
<keyword evidence="1" id="KW-0472">Membrane</keyword>
<proteinExistence type="predicted"/>
<reference evidence="2 3" key="1">
    <citation type="journal article" date="2013" name="Front. Plant Sci.">
        <title>The Reference Genome of the Halophytic Plant Eutrema salsugineum.</title>
        <authorList>
            <person name="Yang R."/>
            <person name="Jarvis D.E."/>
            <person name="Chen H."/>
            <person name="Beilstein M.A."/>
            <person name="Grimwood J."/>
            <person name="Jenkins J."/>
            <person name="Shu S."/>
            <person name="Prochnik S."/>
            <person name="Xin M."/>
            <person name="Ma C."/>
            <person name="Schmutz J."/>
            <person name="Wing R.A."/>
            <person name="Mitchell-Olds T."/>
            <person name="Schumaker K.S."/>
            <person name="Wang X."/>
        </authorList>
    </citation>
    <scope>NUCLEOTIDE SEQUENCE [LARGE SCALE GENOMIC DNA]</scope>
</reference>
<evidence type="ECO:0000256" key="1">
    <source>
        <dbReference type="SAM" id="Phobius"/>
    </source>
</evidence>
<dbReference type="Gramene" id="ESQ30147">
    <property type="protein sequence ID" value="ESQ30147"/>
    <property type="gene ID" value="EUTSA_v10011870mg"/>
</dbReference>
<organism evidence="2 3">
    <name type="scientific">Eutrema salsugineum</name>
    <name type="common">Saltwater cress</name>
    <name type="synonym">Sisymbrium salsugineum</name>
    <dbReference type="NCBI Taxonomy" id="72664"/>
    <lineage>
        <taxon>Eukaryota</taxon>
        <taxon>Viridiplantae</taxon>
        <taxon>Streptophyta</taxon>
        <taxon>Embryophyta</taxon>
        <taxon>Tracheophyta</taxon>
        <taxon>Spermatophyta</taxon>
        <taxon>Magnoliopsida</taxon>
        <taxon>eudicotyledons</taxon>
        <taxon>Gunneridae</taxon>
        <taxon>Pentapetalae</taxon>
        <taxon>rosids</taxon>
        <taxon>malvids</taxon>
        <taxon>Brassicales</taxon>
        <taxon>Brassicaceae</taxon>
        <taxon>Eutremeae</taxon>
        <taxon>Eutrema</taxon>
    </lineage>
</organism>
<evidence type="ECO:0000313" key="3">
    <source>
        <dbReference type="Proteomes" id="UP000030689"/>
    </source>
</evidence>
<dbReference type="AlphaFoldDB" id="V4KJQ7"/>
<dbReference type="EMBL" id="KI517809">
    <property type="protein sequence ID" value="ESQ30147.1"/>
    <property type="molecule type" value="Genomic_DNA"/>
</dbReference>
<keyword evidence="1" id="KW-1133">Transmembrane helix</keyword>
<keyword evidence="1" id="KW-0812">Transmembrane</keyword>